<evidence type="ECO:0000259" key="1">
    <source>
        <dbReference type="PROSITE" id="PS50181"/>
    </source>
</evidence>
<feature type="domain" description="F-box" evidence="1">
    <location>
        <begin position="1"/>
        <end position="49"/>
    </location>
</feature>
<evidence type="ECO:0000313" key="2">
    <source>
        <dbReference type="EMBL" id="KAF7362304.1"/>
    </source>
</evidence>
<name>A0A8H7D4U3_9AGAR</name>
<evidence type="ECO:0000313" key="3">
    <source>
        <dbReference type="Proteomes" id="UP000620124"/>
    </source>
</evidence>
<accession>A0A8H7D4U3</accession>
<dbReference type="AlphaFoldDB" id="A0A8H7D4U3"/>
<keyword evidence="3" id="KW-1185">Reference proteome</keyword>
<dbReference type="PROSITE" id="PS50181">
    <property type="entry name" value="FBOX"/>
    <property type="match status" value="1"/>
</dbReference>
<organism evidence="2 3">
    <name type="scientific">Mycena venus</name>
    <dbReference type="NCBI Taxonomy" id="2733690"/>
    <lineage>
        <taxon>Eukaryota</taxon>
        <taxon>Fungi</taxon>
        <taxon>Dikarya</taxon>
        <taxon>Basidiomycota</taxon>
        <taxon>Agaricomycotina</taxon>
        <taxon>Agaricomycetes</taxon>
        <taxon>Agaricomycetidae</taxon>
        <taxon>Agaricales</taxon>
        <taxon>Marasmiineae</taxon>
        <taxon>Mycenaceae</taxon>
        <taxon>Mycena</taxon>
    </lineage>
</organism>
<dbReference type="EMBL" id="JACAZI010000004">
    <property type="protein sequence ID" value="KAF7362304.1"/>
    <property type="molecule type" value="Genomic_DNA"/>
</dbReference>
<dbReference type="Proteomes" id="UP000620124">
    <property type="component" value="Unassembled WGS sequence"/>
</dbReference>
<dbReference type="InterPro" id="IPR001810">
    <property type="entry name" value="F-box_dom"/>
</dbReference>
<dbReference type="OrthoDB" id="3065658at2759"/>
<protein>
    <recommendedName>
        <fullName evidence="1">F-box domain-containing protein</fullName>
    </recommendedName>
</protein>
<sequence length="362" mass="40381">MSLATLPADIQCQLLSYLPDFRVLNSLLLTSRTFHSVFLTRRDLVLKHVAENFLGLALGDEFSIGECDPANGTSDSNASETIKFLVQAKEAIECLEPIVFRLLIEPDAHWDEPDRCPSLTESTRLRRAACRFAKFCALSSGLQQSRFLARLETIEVFEILHFVDGLRKMVYILFDAVGGAEGDLDTAGQFGRLVSTGPANICRLWNLREGGDMARFHDEMMAAAAGAGTDEDGDGAFDDAYHHFEVSRNLSAFDATRTRALLDVGHQQTEEALSNLESLMVPPPRIPLPRPRRPRFRSLKLPLCDNTNKNSVRLPFLPDDLNSLPIRSHIPYAMLVLNGEPRIMPLSPLQLAELVKLNQMHL</sequence>
<reference evidence="2" key="1">
    <citation type="submission" date="2020-05" db="EMBL/GenBank/DDBJ databases">
        <title>Mycena genomes resolve the evolution of fungal bioluminescence.</title>
        <authorList>
            <person name="Tsai I.J."/>
        </authorList>
    </citation>
    <scope>NUCLEOTIDE SEQUENCE</scope>
    <source>
        <strain evidence="2">CCC161011</strain>
    </source>
</reference>
<comment type="caution">
    <text evidence="2">The sequence shown here is derived from an EMBL/GenBank/DDBJ whole genome shotgun (WGS) entry which is preliminary data.</text>
</comment>
<gene>
    <name evidence="2" type="ORF">MVEN_00577000</name>
</gene>
<proteinExistence type="predicted"/>